<accession>A0A1R3GF06</accession>
<dbReference type="EMBL" id="AWWV01014470">
    <property type="protein sequence ID" value="OMO56662.1"/>
    <property type="molecule type" value="Genomic_DNA"/>
</dbReference>
<dbReference type="Proteomes" id="UP000188268">
    <property type="component" value="Unassembled WGS sequence"/>
</dbReference>
<comment type="caution">
    <text evidence="1">The sequence shown here is derived from an EMBL/GenBank/DDBJ whole genome shotgun (WGS) entry which is preliminary data.</text>
</comment>
<evidence type="ECO:0000313" key="2">
    <source>
        <dbReference type="Proteomes" id="UP000188268"/>
    </source>
</evidence>
<keyword evidence="2" id="KW-1185">Reference proteome</keyword>
<dbReference type="AlphaFoldDB" id="A0A1R3GF06"/>
<gene>
    <name evidence="1" type="ORF">CCACVL1_26371</name>
</gene>
<reference evidence="1 2" key="1">
    <citation type="submission" date="2013-09" db="EMBL/GenBank/DDBJ databases">
        <title>Corchorus capsularis genome sequencing.</title>
        <authorList>
            <person name="Alam M."/>
            <person name="Haque M.S."/>
            <person name="Islam M.S."/>
            <person name="Emdad E.M."/>
            <person name="Islam M.M."/>
            <person name="Ahmed B."/>
            <person name="Halim A."/>
            <person name="Hossen Q.M.M."/>
            <person name="Hossain M.Z."/>
            <person name="Ahmed R."/>
            <person name="Khan M.M."/>
            <person name="Islam R."/>
            <person name="Rashid M.M."/>
            <person name="Khan S.A."/>
            <person name="Rahman M.S."/>
            <person name="Alam M."/>
        </authorList>
    </citation>
    <scope>NUCLEOTIDE SEQUENCE [LARGE SCALE GENOMIC DNA]</scope>
    <source>
        <strain evidence="2">cv. CVL-1</strain>
        <tissue evidence="1">Whole seedling</tissue>
    </source>
</reference>
<proteinExistence type="predicted"/>
<organism evidence="1 2">
    <name type="scientific">Corchorus capsularis</name>
    <name type="common">Jute</name>
    <dbReference type="NCBI Taxonomy" id="210143"/>
    <lineage>
        <taxon>Eukaryota</taxon>
        <taxon>Viridiplantae</taxon>
        <taxon>Streptophyta</taxon>
        <taxon>Embryophyta</taxon>
        <taxon>Tracheophyta</taxon>
        <taxon>Spermatophyta</taxon>
        <taxon>Magnoliopsida</taxon>
        <taxon>eudicotyledons</taxon>
        <taxon>Gunneridae</taxon>
        <taxon>Pentapetalae</taxon>
        <taxon>rosids</taxon>
        <taxon>malvids</taxon>
        <taxon>Malvales</taxon>
        <taxon>Malvaceae</taxon>
        <taxon>Grewioideae</taxon>
        <taxon>Apeibeae</taxon>
        <taxon>Corchorus</taxon>
    </lineage>
</organism>
<sequence length="21" mass="2190">MAVGMARESLQRSVQVVDGGV</sequence>
<evidence type="ECO:0000313" key="1">
    <source>
        <dbReference type="EMBL" id="OMO56662.1"/>
    </source>
</evidence>
<protein>
    <submittedName>
        <fullName evidence="1">Uncharacterized protein</fullName>
    </submittedName>
</protein>
<name>A0A1R3GF06_COCAP</name>